<sequence length="619" mass="73299">MSKLKNKIEASDETINDLLKDKKFFIDYFQREYRWEKKHMTTLIEDLTSTFLKSYDPSHSRSEVANYSSYYLGPVVFSVSEDGKNSIIDGQQRITSITLFLIYLNNLQKTNPSKVSIESLIFSEKYGEKSFNMTDEDRQEILQALYNDDDFDTDKVEEETIINIANRYKDIYEVFPEELTTDALPFFIDWFIGNVIIVKITAYSDENAYTIFETMNDRGMNLTSTEMLKGYVLSRIGDTNRRNEINDIWKDKMVKLHQYDATGDINFFQAWFRGKYAVSMRQSKAGSENEDFELIGTRFHNWFKDNHEALFNLNTSDDFYYFFRNEFTFMVDWYMKIHDAMKVFNDQCPHLFYIGRWGIAPSLQESLLIAPLKSSDNESLVYAKLDTVARYIETYTVRRSVNYRKFSASSIRYTFFNLIKSVRNKNLEGLKSTLLDDMNSLPENFDKVSEFAMHQQNKRFIKHFLSRITSFVDEAVGRPTNYVSYFEPKGKQFEIEHLWGNKFDRHKDEFDQQNDFQHWRNMIGGLILLPQGTNQSFGSDIYEEKLEHYIKENAYAQSLHPEFYKKNPNFVNSRDLKEVEFEPFPIMKKENIKERNEIVKALCEKIWSPSFFENDESIN</sequence>
<dbReference type="Pfam" id="PF03235">
    <property type="entry name" value="GmrSD_N"/>
    <property type="match status" value="1"/>
</dbReference>
<protein>
    <submittedName>
        <fullName evidence="3">DUF262 domain-containing protein</fullName>
    </submittedName>
</protein>
<evidence type="ECO:0000313" key="3">
    <source>
        <dbReference type="EMBL" id="RXJ51508.1"/>
    </source>
</evidence>
<dbReference type="PANTHER" id="PTHR35149:SF2">
    <property type="entry name" value="DUF262 DOMAIN-CONTAINING PROTEIN"/>
    <property type="match status" value="1"/>
</dbReference>
<dbReference type="Pfam" id="PF07510">
    <property type="entry name" value="GmrSD_C"/>
    <property type="match status" value="1"/>
</dbReference>
<feature type="domain" description="GmrSD restriction endonucleases N-terminal" evidence="1">
    <location>
        <begin position="15"/>
        <end position="232"/>
    </location>
</feature>
<dbReference type="InterPro" id="IPR011089">
    <property type="entry name" value="GmrSD_C"/>
</dbReference>
<feature type="domain" description="GmrSD restriction endonucleases C-terminal" evidence="2">
    <location>
        <begin position="484"/>
        <end position="556"/>
    </location>
</feature>
<gene>
    <name evidence="3" type="ORF">ESZ48_06490</name>
</gene>
<evidence type="ECO:0000259" key="2">
    <source>
        <dbReference type="Pfam" id="PF07510"/>
    </source>
</evidence>
<dbReference type="OrthoDB" id="9798761at2"/>
<dbReference type="PANTHER" id="PTHR35149">
    <property type="entry name" value="SLL5132 PROTEIN"/>
    <property type="match status" value="1"/>
</dbReference>
<comment type="caution">
    <text evidence="3">The sequence shown here is derived from an EMBL/GenBank/DDBJ whole genome shotgun (WGS) entry which is preliminary data.</text>
</comment>
<name>A0A4Q0XIP2_9FLAO</name>
<reference evidence="3 4" key="1">
    <citation type="submission" date="2019-01" db="EMBL/GenBank/DDBJ databases">
        <title>Genome sequence of the Antarctic species Gelidibacter gilvus ACAM 158(T).</title>
        <authorList>
            <person name="Bowman J.P."/>
        </authorList>
    </citation>
    <scope>NUCLEOTIDE SEQUENCE [LARGE SCALE GENOMIC DNA]</scope>
    <source>
        <strain evidence="3 4">IC158</strain>
    </source>
</reference>
<dbReference type="RefSeq" id="WP_129016506.1">
    <property type="nucleotide sequence ID" value="NZ_SDDZ01000002.1"/>
</dbReference>
<evidence type="ECO:0000313" key="4">
    <source>
        <dbReference type="Proteomes" id="UP000289792"/>
    </source>
</evidence>
<dbReference type="AlphaFoldDB" id="A0A4Q0XIP2"/>
<dbReference type="Proteomes" id="UP000289792">
    <property type="component" value="Unassembled WGS sequence"/>
</dbReference>
<dbReference type="InterPro" id="IPR004919">
    <property type="entry name" value="GmrSD_N"/>
</dbReference>
<proteinExistence type="predicted"/>
<keyword evidence="4" id="KW-1185">Reference proteome</keyword>
<accession>A0A4Q0XIP2</accession>
<organism evidence="3 4">
    <name type="scientific">Gelidibacter gilvus</name>
    <dbReference type="NCBI Taxonomy" id="59602"/>
    <lineage>
        <taxon>Bacteria</taxon>
        <taxon>Pseudomonadati</taxon>
        <taxon>Bacteroidota</taxon>
        <taxon>Flavobacteriia</taxon>
        <taxon>Flavobacteriales</taxon>
        <taxon>Flavobacteriaceae</taxon>
        <taxon>Gelidibacter</taxon>
    </lineage>
</organism>
<evidence type="ECO:0000259" key="1">
    <source>
        <dbReference type="Pfam" id="PF03235"/>
    </source>
</evidence>
<dbReference type="EMBL" id="SDDZ01000002">
    <property type="protein sequence ID" value="RXJ51508.1"/>
    <property type="molecule type" value="Genomic_DNA"/>
</dbReference>